<keyword evidence="11" id="KW-1185">Reference proteome</keyword>
<feature type="transmembrane region" description="Helical" evidence="8">
    <location>
        <begin position="236"/>
        <end position="257"/>
    </location>
</feature>
<protein>
    <submittedName>
        <fullName evidence="10">Type VII secretion integral membrane protein EccD</fullName>
    </submittedName>
</protein>
<evidence type="ECO:0000256" key="2">
    <source>
        <dbReference type="ARBA" id="ARBA00006162"/>
    </source>
</evidence>
<organism evidence="10 11">
    <name type="scientific">Micromonospora zhanjiangensis</name>
    <dbReference type="NCBI Taxonomy" id="1522057"/>
    <lineage>
        <taxon>Bacteria</taxon>
        <taxon>Bacillati</taxon>
        <taxon>Actinomycetota</taxon>
        <taxon>Actinomycetes</taxon>
        <taxon>Micromonosporales</taxon>
        <taxon>Micromonosporaceae</taxon>
        <taxon>Micromonospora</taxon>
    </lineage>
</organism>
<dbReference type="PIRSF" id="PIRSF017804">
    <property type="entry name" value="Secretion_EccD1"/>
    <property type="match status" value="1"/>
</dbReference>
<dbReference type="InterPro" id="IPR006707">
    <property type="entry name" value="T7SS_EccD"/>
</dbReference>
<feature type="domain" description="EccD-like transmembrane" evidence="9">
    <location>
        <begin position="116"/>
        <end position="473"/>
    </location>
</feature>
<evidence type="ECO:0000256" key="3">
    <source>
        <dbReference type="ARBA" id="ARBA00022475"/>
    </source>
</evidence>
<feature type="transmembrane region" description="Helical" evidence="8">
    <location>
        <begin position="411"/>
        <end position="430"/>
    </location>
</feature>
<keyword evidence="6 8" id="KW-0472">Membrane</keyword>
<accession>A0ABV8KE74</accession>
<dbReference type="NCBIfam" id="TIGR03920">
    <property type="entry name" value="T7SS_EccD"/>
    <property type="match status" value="1"/>
</dbReference>
<dbReference type="Pfam" id="PF19053">
    <property type="entry name" value="EccD"/>
    <property type="match status" value="1"/>
</dbReference>
<evidence type="ECO:0000256" key="8">
    <source>
        <dbReference type="SAM" id="Phobius"/>
    </source>
</evidence>
<dbReference type="RefSeq" id="WP_377541282.1">
    <property type="nucleotide sequence ID" value="NZ_JBHSBN010000001.1"/>
</dbReference>
<evidence type="ECO:0000256" key="7">
    <source>
        <dbReference type="SAM" id="MobiDB-lite"/>
    </source>
</evidence>
<name>A0ABV8KE74_9ACTN</name>
<feature type="transmembrane region" description="Helical" evidence="8">
    <location>
        <begin position="204"/>
        <end position="229"/>
    </location>
</feature>
<evidence type="ECO:0000259" key="9">
    <source>
        <dbReference type="Pfam" id="PF19053"/>
    </source>
</evidence>
<feature type="transmembrane region" description="Helical" evidence="8">
    <location>
        <begin position="343"/>
        <end position="373"/>
    </location>
</feature>
<comment type="subcellular location">
    <subcellularLocation>
        <location evidence="1">Cell membrane</location>
        <topology evidence="1">Multi-pass membrane protein</topology>
    </subcellularLocation>
</comment>
<dbReference type="InterPro" id="IPR024962">
    <property type="entry name" value="YukD-like"/>
</dbReference>
<comment type="similarity">
    <text evidence="2">Belongs to the EccD/Snm4 family.</text>
</comment>
<evidence type="ECO:0000313" key="11">
    <source>
        <dbReference type="Proteomes" id="UP001595868"/>
    </source>
</evidence>
<feature type="region of interest" description="Disordered" evidence="7">
    <location>
        <begin position="298"/>
        <end position="321"/>
    </location>
</feature>
<feature type="transmembrane region" description="Helical" evidence="8">
    <location>
        <begin position="142"/>
        <end position="163"/>
    </location>
</feature>
<feature type="transmembrane region" description="Helical" evidence="8">
    <location>
        <begin position="263"/>
        <end position="282"/>
    </location>
</feature>
<evidence type="ECO:0000256" key="1">
    <source>
        <dbReference type="ARBA" id="ARBA00004651"/>
    </source>
</evidence>
<keyword evidence="5 8" id="KW-1133">Transmembrane helix</keyword>
<evidence type="ECO:0000313" key="10">
    <source>
        <dbReference type="EMBL" id="MFC4104355.1"/>
    </source>
</evidence>
<reference evidence="11" key="1">
    <citation type="journal article" date="2019" name="Int. J. Syst. Evol. Microbiol.">
        <title>The Global Catalogue of Microorganisms (GCM) 10K type strain sequencing project: providing services to taxonomists for standard genome sequencing and annotation.</title>
        <authorList>
            <consortium name="The Broad Institute Genomics Platform"/>
            <consortium name="The Broad Institute Genome Sequencing Center for Infectious Disease"/>
            <person name="Wu L."/>
            <person name="Ma J."/>
        </authorList>
    </citation>
    <scope>NUCLEOTIDE SEQUENCE [LARGE SCALE GENOMIC DNA]</scope>
    <source>
        <strain evidence="11">2902at01</strain>
    </source>
</reference>
<feature type="transmembrane region" description="Helical" evidence="8">
    <location>
        <begin position="170"/>
        <end position="192"/>
    </location>
</feature>
<dbReference type="Pfam" id="PF08817">
    <property type="entry name" value="YukD"/>
    <property type="match status" value="1"/>
</dbReference>
<keyword evidence="3" id="KW-1003">Cell membrane</keyword>
<feature type="transmembrane region" description="Helical" evidence="8">
    <location>
        <begin position="114"/>
        <end position="136"/>
    </location>
</feature>
<gene>
    <name evidence="10" type="primary">eccD</name>
    <name evidence="10" type="ORF">ACFOX0_00175</name>
</gene>
<dbReference type="Proteomes" id="UP001595868">
    <property type="component" value="Unassembled WGS sequence"/>
</dbReference>
<proteinExistence type="inferred from homology"/>
<evidence type="ECO:0000256" key="4">
    <source>
        <dbReference type="ARBA" id="ARBA00022692"/>
    </source>
</evidence>
<feature type="transmembrane region" description="Helical" evidence="8">
    <location>
        <begin position="450"/>
        <end position="468"/>
    </location>
</feature>
<comment type="caution">
    <text evidence="10">The sequence shown here is derived from an EMBL/GenBank/DDBJ whole genome shotgun (WGS) entry which is preliminary data.</text>
</comment>
<evidence type="ECO:0000256" key="5">
    <source>
        <dbReference type="ARBA" id="ARBA00022989"/>
    </source>
</evidence>
<dbReference type="InterPro" id="IPR044049">
    <property type="entry name" value="EccD_transm"/>
</dbReference>
<dbReference type="Gene3D" id="3.10.20.90">
    <property type="entry name" value="Phosphatidylinositol 3-kinase Catalytic Subunit, Chain A, domain 1"/>
    <property type="match status" value="1"/>
</dbReference>
<keyword evidence="4 8" id="KW-0812">Transmembrane</keyword>
<evidence type="ECO:0000256" key="6">
    <source>
        <dbReference type="ARBA" id="ARBA00023136"/>
    </source>
</evidence>
<feature type="transmembrane region" description="Helical" evidence="8">
    <location>
        <begin position="385"/>
        <end position="404"/>
    </location>
</feature>
<dbReference type="EMBL" id="JBHSBN010000001">
    <property type="protein sequence ID" value="MFC4104355.1"/>
    <property type="molecule type" value="Genomic_DNA"/>
</dbReference>
<sequence>MSIGLAKVTISAPERRVDVALPEHLPLAELLPEVLRHAGVGLADDGERHGGWVLRRTDGAPLQASQALLPQGVRDGEVLHLVPARAQWPELEYDDVVEAIAESSRRRGSAWTGAATRSACLVGGGVLVGAALLAVVRGGPAWSAGGYVAVGIAVLLLAAATVASRAYGEAAVGATLGALAMPAAFLGGALLVSSGDPVGALSALPWLGAAELLTGTAAVLLVAVLGMVGTGVGLRIFAAGTLVGLLGGLTASAGFLLSAAGAAAVLLSVLVCGIGLLPLLAIRFGRLPMPPITLPTGADADDLAARSGGTGAGPRERPDRGRVAEAVVRTEELLSGLLVGHAVLAGAAATVLVVAGGGAGLLLTAVSGAALLLRSRLFVTLRQRVPLVAAGLAGVLVLAVVLAGRAGPAGLLGLAVVGSVAGLLVALAGATWSRRAPTPYLGRAADVLDALLVVSVVPVACVVLDLYARARDMVG</sequence>